<accession>A0AAV1J5P6</accession>
<evidence type="ECO:0000313" key="3">
    <source>
        <dbReference type="Proteomes" id="UP001497472"/>
    </source>
</evidence>
<organism evidence="2 3">
    <name type="scientific">Leptosia nina</name>
    <dbReference type="NCBI Taxonomy" id="320188"/>
    <lineage>
        <taxon>Eukaryota</taxon>
        <taxon>Metazoa</taxon>
        <taxon>Ecdysozoa</taxon>
        <taxon>Arthropoda</taxon>
        <taxon>Hexapoda</taxon>
        <taxon>Insecta</taxon>
        <taxon>Pterygota</taxon>
        <taxon>Neoptera</taxon>
        <taxon>Endopterygota</taxon>
        <taxon>Lepidoptera</taxon>
        <taxon>Glossata</taxon>
        <taxon>Ditrysia</taxon>
        <taxon>Papilionoidea</taxon>
        <taxon>Pieridae</taxon>
        <taxon>Pierinae</taxon>
        <taxon>Leptosia</taxon>
    </lineage>
</organism>
<proteinExistence type="predicted"/>
<comment type="caution">
    <text evidence="2">The sequence shown here is derived from an EMBL/GenBank/DDBJ whole genome shotgun (WGS) entry which is preliminary data.</text>
</comment>
<dbReference type="EMBL" id="CAVLEF010000005">
    <property type="protein sequence ID" value="CAK1543942.1"/>
    <property type="molecule type" value="Genomic_DNA"/>
</dbReference>
<feature type="signal peptide" evidence="1">
    <location>
        <begin position="1"/>
        <end position="17"/>
    </location>
</feature>
<evidence type="ECO:0000256" key="1">
    <source>
        <dbReference type="SAM" id="SignalP"/>
    </source>
</evidence>
<name>A0AAV1J5P6_9NEOP</name>
<sequence>MRETFVSIIALFAIVEAAGPSELGKDGFNYYKDYLRARSDEMADSGYDDRALICKLSPITHDKIICLTNLDYFRTPLQLYPEIPAIQEHGKRTANLFKNHMLNKEVWPGGGPNKRTSKTGLSLLMQSKQDVRPS</sequence>
<dbReference type="Proteomes" id="UP001497472">
    <property type="component" value="Unassembled WGS sequence"/>
</dbReference>
<keyword evidence="3" id="KW-1185">Reference proteome</keyword>
<keyword evidence="1" id="KW-0732">Signal</keyword>
<dbReference type="AlphaFoldDB" id="A0AAV1J5P6"/>
<feature type="chain" id="PRO_5043370739" evidence="1">
    <location>
        <begin position="18"/>
        <end position="134"/>
    </location>
</feature>
<gene>
    <name evidence="2" type="ORF">LNINA_LOCUS3725</name>
</gene>
<evidence type="ECO:0000313" key="2">
    <source>
        <dbReference type="EMBL" id="CAK1543942.1"/>
    </source>
</evidence>
<protein>
    <submittedName>
        <fullName evidence="2">Uncharacterized protein</fullName>
    </submittedName>
</protein>
<reference evidence="2 3" key="1">
    <citation type="submission" date="2023-11" db="EMBL/GenBank/DDBJ databases">
        <authorList>
            <person name="Okamura Y."/>
        </authorList>
    </citation>
    <scope>NUCLEOTIDE SEQUENCE [LARGE SCALE GENOMIC DNA]</scope>
</reference>